<dbReference type="WBParaSite" id="nRc.2.0.1.t13646-RA">
    <property type="protein sequence ID" value="nRc.2.0.1.t13646-RA"/>
    <property type="gene ID" value="nRc.2.0.1.g13646"/>
</dbReference>
<accession>A0A915IHJ5</accession>
<evidence type="ECO:0000313" key="2">
    <source>
        <dbReference type="Proteomes" id="UP000887565"/>
    </source>
</evidence>
<keyword evidence="1" id="KW-1133">Transmembrane helix</keyword>
<evidence type="ECO:0000313" key="3">
    <source>
        <dbReference type="WBParaSite" id="nRc.2.0.1.t13646-RA"/>
    </source>
</evidence>
<keyword evidence="1" id="KW-0472">Membrane</keyword>
<keyword evidence="2" id="KW-1185">Reference proteome</keyword>
<evidence type="ECO:0000256" key="1">
    <source>
        <dbReference type="SAM" id="Phobius"/>
    </source>
</evidence>
<sequence>KSCVQSFKGEKAPTAETTVAPDKTTQAVASLVPSTSTKWFEIGIVKLGVWVLVLVLPVSSASVGSRSAPMAMSQDVPVPLPKHVRWCRCQSYIFFTYSL</sequence>
<organism evidence="2 3">
    <name type="scientific">Romanomermis culicivorax</name>
    <name type="common">Nematode worm</name>
    <dbReference type="NCBI Taxonomy" id="13658"/>
    <lineage>
        <taxon>Eukaryota</taxon>
        <taxon>Metazoa</taxon>
        <taxon>Ecdysozoa</taxon>
        <taxon>Nematoda</taxon>
        <taxon>Enoplea</taxon>
        <taxon>Dorylaimia</taxon>
        <taxon>Mermithida</taxon>
        <taxon>Mermithoidea</taxon>
        <taxon>Mermithidae</taxon>
        <taxon>Romanomermis</taxon>
    </lineage>
</organism>
<keyword evidence="1" id="KW-0812">Transmembrane</keyword>
<feature type="transmembrane region" description="Helical" evidence="1">
    <location>
        <begin position="42"/>
        <end position="63"/>
    </location>
</feature>
<dbReference type="AlphaFoldDB" id="A0A915IHJ5"/>
<proteinExistence type="predicted"/>
<dbReference type="Proteomes" id="UP000887565">
    <property type="component" value="Unplaced"/>
</dbReference>
<reference evidence="3" key="1">
    <citation type="submission" date="2022-11" db="UniProtKB">
        <authorList>
            <consortium name="WormBaseParasite"/>
        </authorList>
    </citation>
    <scope>IDENTIFICATION</scope>
</reference>
<protein>
    <submittedName>
        <fullName evidence="3">Uncharacterized protein</fullName>
    </submittedName>
</protein>
<name>A0A915IHJ5_ROMCU</name>